<dbReference type="EMBL" id="ASGP02000003">
    <property type="protein sequence ID" value="KAH9517150.1"/>
    <property type="molecule type" value="Genomic_DNA"/>
</dbReference>
<evidence type="ECO:0000313" key="2">
    <source>
        <dbReference type="EMBL" id="KAH9517150.1"/>
    </source>
</evidence>
<accession>A0A922L4W4</accession>
<reference evidence="2" key="1">
    <citation type="submission" date="2013-05" db="EMBL/GenBank/DDBJ databases">
        <authorList>
            <person name="Yim A.K.Y."/>
            <person name="Chan T.F."/>
            <person name="Ji K.M."/>
            <person name="Liu X.Y."/>
            <person name="Zhou J.W."/>
            <person name="Li R.Q."/>
            <person name="Yang K.Y."/>
            <person name="Li J."/>
            <person name="Li M."/>
            <person name="Law P.T.W."/>
            <person name="Wu Y.L."/>
            <person name="Cai Z.L."/>
            <person name="Qin H."/>
            <person name="Bao Y."/>
            <person name="Leung R.K.K."/>
            <person name="Ng P.K.S."/>
            <person name="Zou J."/>
            <person name="Zhong X.J."/>
            <person name="Ran P.X."/>
            <person name="Zhong N.S."/>
            <person name="Liu Z.G."/>
            <person name="Tsui S.K.W."/>
        </authorList>
    </citation>
    <scope>NUCLEOTIDE SEQUENCE</scope>
    <source>
        <strain evidence="2">Derf</strain>
        <tissue evidence="2">Whole organism</tissue>
    </source>
</reference>
<keyword evidence="1" id="KW-0175">Coiled coil</keyword>
<name>A0A922L4W4_DERFA</name>
<comment type="caution">
    <text evidence="2">The sequence shown here is derived from an EMBL/GenBank/DDBJ whole genome shotgun (WGS) entry which is preliminary data.</text>
</comment>
<sequence>MSTETEIDKLTQEIENKLKFYGQDFFTEVKNDSEIFLNYPRHIEEYRQSLKKEYEYTKRMEKLKQKIDLLKSKNETILQNIEKSMNKISNLKKHISTLESEMENKKKKLENIDDTSDFIGLNIYNKSDTLWNVQLYKLPIKNENDDDDRTFSFDIAHVGNNIELKNIYPENCIDTDQIMSEINATADDKKILKLIVLIRSELIRKYS</sequence>
<protein>
    <recommendedName>
        <fullName evidence="4">Kinetochore protein SPC25</fullName>
    </recommendedName>
</protein>
<evidence type="ECO:0000256" key="1">
    <source>
        <dbReference type="SAM" id="Coils"/>
    </source>
</evidence>
<feature type="coiled-coil region" evidence="1">
    <location>
        <begin position="60"/>
        <end position="115"/>
    </location>
</feature>
<reference evidence="2" key="2">
    <citation type="journal article" date="2022" name="Res Sq">
        <title>Comparative Genomics Reveals Insights into the Divergent Evolution of Astigmatic Mites and Household Pest Adaptations.</title>
        <authorList>
            <person name="Xiong Q."/>
            <person name="Wan A.T.-Y."/>
            <person name="Liu X.-Y."/>
            <person name="Fung C.S.-H."/>
            <person name="Xiao X."/>
            <person name="Malainual N."/>
            <person name="Hou J."/>
            <person name="Wang L."/>
            <person name="Wang M."/>
            <person name="Yang K."/>
            <person name="Cui Y."/>
            <person name="Leung E."/>
            <person name="Nong W."/>
            <person name="Shin S.-K."/>
            <person name="Au S."/>
            <person name="Jeong K.Y."/>
            <person name="Chew F.T."/>
            <person name="Hui J."/>
            <person name="Leung T.F."/>
            <person name="Tungtrongchitr A."/>
            <person name="Zhong N."/>
            <person name="Liu Z."/>
            <person name="Tsui S."/>
        </authorList>
    </citation>
    <scope>NUCLEOTIDE SEQUENCE</scope>
    <source>
        <strain evidence="2">Derf</strain>
        <tissue evidence="2">Whole organism</tissue>
    </source>
</reference>
<evidence type="ECO:0008006" key="4">
    <source>
        <dbReference type="Google" id="ProtNLM"/>
    </source>
</evidence>
<gene>
    <name evidence="2" type="ORF">DERF_007844</name>
</gene>
<keyword evidence="3" id="KW-1185">Reference proteome</keyword>
<evidence type="ECO:0000313" key="3">
    <source>
        <dbReference type="Proteomes" id="UP000790347"/>
    </source>
</evidence>
<proteinExistence type="predicted"/>
<dbReference type="AlphaFoldDB" id="A0A922L4W4"/>
<organism evidence="2 3">
    <name type="scientific">Dermatophagoides farinae</name>
    <name type="common">American house dust mite</name>
    <dbReference type="NCBI Taxonomy" id="6954"/>
    <lineage>
        <taxon>Eukaryota</taxon>
        <taxon>Metazoa</taxon>
        <taxon>Ecdysozoa</taxon>
        <taxon>Arthropoda</taxon>
        <taxon>Chelicerata</taxon>
        <taxon>Arachnida</taxon>
        <taxon>Acari</taxon>
        <taxon>Acariformes</taxon>
        <taxon>Sarcoptiformes</taxon>
        <taxon>Astigmata</taxon>
        <taxon>Psoroptidia</taxon>
        <taxon>Analgoidea</taxon>
        <taxon>Pyroglyphidae</taxon>
        <taxon>Dermatophagoidinae</taxon>
        <taxon>Dermatophagoides</taxon>
    </lineage>
</organism>
<dbReference type="Proteomes" id="UP000790347">
    <property type="component" value="Unassembled WGS sequence"/>
</dbReference>